<dbReference type="Proteomes" id="UP001320876">
    <property type="component" value="Unassembled WGS sequence"/>
</dbReference>
<feature type="transmembrane region" description="Helical" evidence="1">
    <location>
        <begin position="41"/>
        <end position="60"/>
    </location>
</feature>
<dbReference type="RefSeq" id="WP_264490634.1">
    <property type="nucleotide sequence ID" value="NZ_JAPDDT010000029.1"/>
</dbReference>
<proteinExistence type="predicted"/>
<organism evidence="2 3">
    <name type="scientific">Luteolibacter arcticus</name>
    <dbReference type="NCBI Taxonomy" id="1581411"/>
    <lineage>
        <taxon>Bacteria</taxon>
        <taxon>Pseudomonadati</taxon>
        <taxon>Verrucomicrobiota</taxon>
        <taxon>Verrucomicrobiia</taxon>
        <taxon>Verrucomicrobiales</taxon>
        <taxon>Verrucomicrobiaceae</taxon>
        <taxon>Luteolibacter</taxon>
    </lineage>
</organism>
<dbReference type="EMBL" id="JAPDDT010000029">
    <property type="protein sequence ID" value="MCW1926526.1"/>
    <property type="molecule type" value="Genomic_DNA"/>
</dbReference>
<keyword evidence="3" id="KW-1185">Reference proteome</keyword>
<keyword evidence="1" id="KW-1133">Transmembrane helix</keyword>
<sequence length="70" mass="7187">MRILARLFEIATVLLMVATLLCMSLGATSTVTPTSEAFGDGALICGVASLLTAGAGYLCAVRAKRQKPNG</sequence>
<feature type="transmembrane region" description="Helical" evidence="1">
    <location>
        <begin position="7"/>
        <end position="29"/>
    </location>
</feature>
<evidence type="ECO:0000313" key="3">
    <source>
        <dbReference type="Proteomes" id="UP001320876"/>
    </source>
</evidence>
<keyword evidence="1" id="KW-0812">Transmembrane</keyword>
<accession>A0ABT3GSL4</accession>
<name>A0ABT3GSL4_9BACT</name>
<protein>
    <submittedName>
        <fullName evidence="2">Uncharacterized protein</fullName>
    </submittedName>
</protein>
<comment type="caution">
    <text evidence="2">The sequence shown here is derived from an EMBL/GenBank/DDBJ whole genome shotgun (WGS) entry which is preliminary data.</text>
</comment>
<reference evidence="2 3" key="1">
    <citation type="submission" date="2022-10" db="EMBL/GenBank/DDBJ databases">
        <title>Luteolibacter arcticus strain CCTCC AB 2014275, whole genome shotgun sequencing project.</title>
        <authorList>
            <person name="Zhao G."/>
            <person name="Shen L."/>
        </authorList>
    </citation>
    <scope>NUCLEOTIDE SEQUENCE [LARGE SCALE GENOMIC DNA]</scope>
    <source>
        <strain evidence="2 3">CCTCC AB 2014275</strain>
    </source>
</reference>
<evidence type="ECO:0000256" key="1">
    <source>
        <dbReference type="SAM" id="Phobius"/>
    </source>
</evidence>
<gene>
    <name evidence="2" type="ORF">OKA05_28500</name>
</gene>
<keyword evidence="1" id="KW-0472">Membrane</keyword>
<evidence type="ECO:0000313" key="2">
    <source>
        <dbReference type="EMBL" id="MCW1926526.1"/>
    </source>
</evidence>